<feature type="transmembrane region" description="Helical" evidence="6">
    <location>
        <begin position="113"/>
        <end position="134"/>
    </location>
</feature>
<dbReference type="EnsemblBacteria" id="ABQ87764">
    <property type="protein sequence ID" value="ABQ87764"/>
    <property type="gene ID" value="Msm_1559"/>
</dbReference>
<dbReference type="STRING" id="420247.Msm_1559"/>
<dbReference type="HOGENOM" id="CLU_022017_6_2_2"/>
<reference evidence="7 8" key="1">
    <citation type="journal article" date="2007" name="Proc. Natl. Acad. Sci. U.S.A.">
        <title>Genomic and metabolic adaptations of Methanobrevibacter smithii to the human gut.</title>
        <authorList>
            <person name="Samuel B.S."/>
            <person name="Hansen E.E."/>
            <person name="Manchester J.K."/>
            <person name="Coutinho P.M."/>
            <person name="Henrissat B."/>
            <person name="Fulton R."/>
            <person name="Latreille P."/>
            <person name="Kim K."/>
            <person name="Wilson R.K."/>
            <person name="Gordon J.I."/>
        </authorList>
    </citation>
    <scope>NUCLEOTIDE SEQUENCE [LARGE SCALE GENOMIC DNA]</scope>
    <source>
        <strain evidence="8">ATCC 35061 / DSM 861 / OCM 144 / PS</strain>
    </source>
</reference>
<organism evidence="7 8">
    <name type="scientific">Methanobrevibacter smithii (strain ATCC 35061 / DSM 861 / OCM 144 / PS)</name>
    <dbReference type="NCBI Taxonomy" id="420247"/>
    <lineage>
        <taxon>Archaea</taxon>
        <taxon>Methanobacteriati</taxon>
        <taxon>Methanobacteriota</taxon>
        <taxon>Methanomada group</taxon>
        <taxon>Methanobacteria</taxon>
        <taxon>Methanobacteriales</taxon>
        <taxon>Methanobacteriaceae</taxon>
        <taxon>Methanobrevibacter</taxon>
    </lineage>
</organism>
<evidence type="ECO:0000256" key="5">
    <source>
        <dbReference type="ARBA" id="ARBA00023136"/>
    </source>
</evidence>
<evidence type="ECO:0000256" key="4">
    <source>
        <dbReference type="ARBA" id="ARBA00022989"/>
    </source>
</evidence>
<dbReference type="EMBL" id="CP000678">
    <property type="protein sequence ID" value="ABQ87764.1"/>
    <property type="molecule type" value="Genomic_DNA"/>
</dbReference>
<dbReference type="Pfam" id="PF01943">
    <property type="entry name" value="Polysacc_synt"/>
    <property type="match status" value="1"/>
</dbReference>
<accession>A5UNI6</accession>
<feature type="transmembrane region" description="Helical" evidence="6">
    <location>
        <begin position="442"/>
        <end position="461"/>
    </location>
</feature>
<feature type="transmembrane region" description="Helical" evidence="6">
    <location>
        <begin position="169"/>
        <end position="190"/>
    </location>
</feature>
<evidence type="ECO:0000256" key="3">
    <source>
        <dbReference type="ARBA" id="ARBA00022692"/>
    </source>
</evidence>
<keyword evidence="8" id="KW-1185">Reference proteome</keyword>
<dbReference type="GO" id="GO:0005886">
    <property type="term" value="C:plasma membrane"/>
    <property type="evidence" value="ECO:0007669"/>
    <property type="project" value="UniProtKB-SubCell"/>
</dbReference>
<feature type="transmembrane region" description="Helical" evidence="6">
    <location>
        <begin position="361"/>
        <end position="380"/>
    </location>
</feature>
<gene>
    <name evidence="7" type="ordered locus">Msm_1559</name>
</gene>
<feature type="transmembrane region" description="Helical" evidence="6">
    <location>
        <begin position="251"/>
        <end position="273"/>
    </location>
</feature>
<dbReference type="CDD" id="cd13128">
    <property type="entry name" value="MATE_Wzx_like"/>
    <property type="match status" value="1"/>
</dbReference>
<dbReference type="Proteomes" id="UP000001992">
    <property type="component" value="Chromosome"/>
</dbReference>
<dbReference type="PANTHER" id="PTHR30250">
    <property type="entry name" value="PST FAMILY PREDICTED COLANIC ACID TRANSPORTER"/>
    <property type="match status" value="1"/>
</dbReference>
<comment type="subcellular location">
    <subcellularLocation>
        <location evidence="1">Cell membrane</location>
        <topology evidence="1">Multi-pass membrane protein</topology>
    </subcellularLocation>
</comment>
<sequence>MNKVRTIFANMSWLMISQIITSVCAFVWTILTARYLGVSDYGILGTATSFSVIVIVVADLGVTTYITRSISVDYNVEAEYLGNALSLKLILSVLYLAVVIFISYLLGWDNFTILITFLFAIESLIKSFYNLLFASFQAHEQMKYQAITNTLLNVLTLVFIVMICFTDFGLLGITFAYIAANLIGLIYCIAALTKHIIVPKLLFDLKFFKKLIIAGIPFALTTLFYTLYYSIDMVMITQFSTTYATGLYNSTYKLINVLTLFYTIYSAVIFPVMSKLFKQGKDMLRLSFVKSIKYLSMITIPIAVATFFYAGDVIYLCYGNQYADADSVLKILVWTVCFLFVNGACSMILNASHKETSVTKIYSLAAVFNAGLNLCLIPYFSAHGAAFATVMTDVLILILEMYMISKINQLPDRHLIFDLIKIIIASAVMGGVFYLVNMSLWLAIPVGVIVYLIVITLIKFFDNEDKLIIKQILGKA</sequence>
<dbReference type="eggNOG" id="arCOG02209">
    <property type="taxonomic scope" value="Archaea"/>
</dbReference>
<dbReference type="InterPro" id="IPR050833">
    <property type="entry name" value="Poly_Biosynth_Transport"/>
</dbReference>
<evidence type="ECO:0000313" key="7">
    <source>
        <dbReference type="EMBL" id="ABQ87764.1"/>
    </source>
</evidence>
<dbReference type="InterPro" id="IPR002797">
    <property type="entry name" value="Polysacc_synth"/>
</dbReference>
<feature type="transmembrane region" description="Helical" evidence="6">
    <location>
        <begin position="12"/>
        <end position="31"/>
    </location>
</feature>
<name>A5UNI6_METS3</name>
<feature type="transmembrane region" description="Helical" evidence="6">
    <location>
        <begin position="211"/>
        <end position="231"/>
    </location>
</feature>
<feature type="transmembrane region" description="Helical" evidence="6">
    <location>
        <begin position="331"/>
        <end position="349"/>
    </location>
</feature>
<evidence type="ECO:0000313" key="8">
    <source>
        <dbReference type="Proteomes" id="UP000001992"/>
    </source>
</evidence>
<evidence type="ECO:0000256" key="1">
    <source>
        <dbReference type="ARBA" id="ARBA00004651"/>
    </source>
</evidence>
<keyword evidence="2" id="KW-1003">Cell membrane</keyword>
<feature type="transmembrane region" description="Helical" evidence="6">
    <location>
        <begin position="87"/>
        <end position="107"/>
    </location>
</feature>
<evidence type="ECO:0000256" key="2">
    <source>
        <dbReference type="ARBA" id="ARBA00022475"/>
    </source>
</evidence>
<evidence type="ECO:0000256" key="6">
    <source>
        <dbReference type="SAM" id="Phobius"/>
    </source>
</evidence>
<dbReference type="PATRIC" id="fig|420247.28.peg.1549"/>
<feature type="transmembrane region" description="Helical" evidence="6">
    <location>
        <begin position="294"/>
        <end position="311"/>
    </location>
</feature>
<keyword evidence="5 6" id="KW-0472">Membrane</keyword>
<feature type="transmembrane region" description="Helical" evidence="6">
    <location>
        <begin position="415"/>
        <end position="436"/>
    </location>
</feature>
<protein>
    <submittedName>
        <fullName evidence="7">Polysaccharide biosynthesis protein, MviN-like family</fullName>
    </submittedName>
</protein>
<dbReference type="BioCyc" id="MSMI420247:GHWZ-1597-MONOMER"/>
<keyword evidence="3 6" id="KW-0812">Transmembrane</keyword>
<dbReference type="PANTHER" id="PTHR30250:SF11">
    <property type="entry name" value="O-ANTIGEN TRANSPORTER-RELATED"/>
    <property type="match status" value="1"/>
</dbReference>
<dbReference type="KEGG" id="msi:Msm_1559"/>
<proteinExistence type="predicted"/>
<feature type="transmembrane region" description="Helical" evidence="6">
    <location>
        <begin position="386"/>
        <end position="403"/>
    </location>
</feature>
<dbReference type="RefSeq" id="WP_011954593.1">
    <property type="nucleotide sequence ID" value="NC_009515.1"/>
</dbReference>
<dbReference type="AlphaFoldDB" id="A5UNI6"/>
<dbReference type="GeneID" id="78818198"/>
<feature type="transmembrane region" description="Helical" evidence="6">
    <location>
        <begin position="43"/>
        <end position="66"/>
    </location>
</feature>
<keyword evidence="4 6" id="KW-1133">Transmembrane helix</keyword>
<feature type="transmembrane region" description="Helical" evidence="6">
    <location>
        <begin position="146"/>
        <end position="163"/>
    </location>
</feature>